<dbReference type="PROSITE" id="PS00152">
    <property type="entry name" value="ATPASE_ALPHA_BETA"/>
    <property type="match status" value="1"/>
</dbReference>
<dbReference type="CDD" id="cd18110">
    <property type="entry name" value="ATP-synt_F1_beta_C"/>
    <property type="match status" value="1"/>
</dbReference>
<sequence>MYILRIHLFIKKRYSNMDRILPYFQHLSHTFKFSDLRITQARNFRYPLRLTSTNGVVKRKLCTTKPPGKETACDDAEEVNNQAIQDESENLNKKTSDAHNKNKIHSKEAAIGKIFAIIGPVVDVIFEENVPDVMNAMVVPEYPNGKLVLEVFHHLGNGIVRSVAMDSTEGLRRGQKVIDTGYPIRVPVGKSCLGRILNVVGDPIDERGPIKSDYHSFIHAEPPEMIELNVNPTLLETGIKVIDLLAPYVKGGKIGLFGGAGVGKTVLIMELINNVAKKHGGYSVFVGAGERTREGNDLYMEMIESKVISIEDDSSKVALVYGQMNEPPGARSRVVLTGLTIAEYFRDIDGQDVLLFIDNIFRFTQAGAEVSALLGRIPSAVGYQPTLGTDMGSMQERITSTTNGSITSVQAVYVPADDLTDPAPAATFAHLDATTVLSRATAELGIYPAVDPLDSTSRIMDPAIVGEEHYNVARGVQKTLQSYKSLQDIIAILGMDELSEDDKLIVARARKIQRFLSQPFQVAEVFTGHPGIMVPIEKTVEGFKIILNGEMDDLPEIAFYMVGDINDSIAKAKNLAMSMSIEK</sequence>
<evidence type="ECO:0000256" key="4">
    <source>
        <dbReference type="ARBA" id="ARBA00022741"/>
    </source>
</evidence>
<dbReference type="GO" id="GO:0046933">
    <property type="term" value="F:proton-transporting ATP synthase activity, rotational mechanism"/>
    <property type="evidence" value="ECO:0007669"/>
    <property type="project" value="InterPro"/>
</dbReference>
<dbReference type="PIRSF" id="PIRSF039072">
    <property type="entry name" value="ATPase_subunit_beta"/>
    <property type="match status" value="1"/>
</dbReference>
<dbReference type="GO" id="GO:0005524">
    <property type="term" value="F:ATP binding"/>
    <property type="evidence" value="ECO:0007669"/>
    <property type="project" value="UniProtKB-KW"/>
</dbReference>
<accession>A0A0K8V8R2</accession>
<dbReference type="FunFam" id="1.10.1140.10:FF:000001">
    <property type="entry name" value="ATP synthase subunit beta"/>
    <property type="match status" value="1"/>
</dbReference>
<evidence type="ECO:0000256" key="8">
    <source>
        <dbReference type="ARBA" id="ARBA00023065"/>
    </source>
</evidence>
<evidence type="ECO:0000256" key="11">
    <source>
        <dbReference type="ARBA" id="ARBA00023310"/>
    </source>
</evidence>
<evidence type="ECO:0000313" key="14">
    <source>
        <dbReference type="EMBL" id="JAI35178.1"/>
    </source>
</evidence>
<dbReference type="EC" id="7.1.2.2" evidence="12"/>
<dbReference type="InterPro" id="IPR003593">
    <property type="entry name" value="AAA+_ATPase"/>
</dbReference>
<dbReference type="SUPFAM" id="SSF47917">
    <property type="entry name" value="C-terminal domain of alpha and beta subunits of F1 ATP synthase"/>
    <property type="match status" value="1"/>
</dbReference>
<comment type="subunit">
    <text evidence="12">F-type ATPases have 2 components, CF(1) - the catalytic core - and CF(0) - the membrane proton channel. CF(1) and CF(0) have multiple subunits.</text>
</comment>
<dbReference type="PANTHER" id="PTHR15184">
    <property type="entry name" value="ATP SYNTHASE"/>
    <property type="match status" value="1"/>
</dbReference>
<evidence type="ECO:0000256" key="6">
    <source>
        <dbReference type="ARBA" id="ARBA00022840"/>
    </source>
</evidence>
<dbReference type="Gene3D" id="3.40.50.300">
    <property type="entry name" value="P-loop containing nucleotide triphosphate hydrolases"/>
    <property type="match status" value="1"/>
</dbReference>
<dbReference type="GO" id="GO:0045259">
    <property type="term" value="C:proton-transporting ATP synthase complex"/>
    <property type="evidence" value="ECO:0007669"/>
    <property type="project" value="UniProtKB-KW"/>
</dbReference>
<keyword evidence="9" id="KW-0472">Membrane</keyword>
<dbReference type="FunFam" id="3.40.50.300:FF:000026">
    <property type="entry name" value="ATP synthase subunit beta"/>
    <property type="match status" value="1"/>
</dbReference>
<dbReference type="Pfam" id="PF02874">
    <property type="entry name" value="ATP-synt_ab_N"/>
    <property type="match status" value="1"/>
</dbReference>
<dbReference type="Gene3D" id="2.40.10.170">
    <property type="match status" value="1"/>
</dbReference>
<keyword evidence="4 12" id="KW-0547">Nucleotide-binding</keyword>
<dbReference type="OrthoDB" id="14523at2759"/>
<dbReference type="SMART" id="SM00382">
    <property type="entry name" value="AAA"/>
    <property type="match status" value="1"/>
</dbReference>
<dbReference type="SUPFAM" id="SSF52540">
    <property type="entry name" value="P-loop containing nucleoside triphosphate hydrolases"/>
    <property type="match status" value="1"/>
</dbReference>
<keyword evidence="10 12" id="KW-0139">CF(1)</keyword>
<dbReference type="InterPro" id="IPR036121">
    <property type="entry name" value="ATPase_F1/V1/A1_a/bsu_N_sf"/>
</dbReference>
<keyword evidence="3" id="KW-0813">Transport</keyword>
<keyword evidence="5" id="KW-0375">Hydrogen ion transport</keyword>
<organism evidence="14">
    <name type="scientific">Bactrocera latifrons</name>
    <name type="common">Malaysian fruit fly</name>
    <name type="synonym">Chaetodacus latifrons</name>
    <dbReference type="NCBI Taxonomy" id="174628"/>
    <lineage>
        <taxon>Eukaryota</taxon>
        <taxon>Metazoa</taxon>
        <taxon>Ecdysozoa</taxon>
        <taxon>Arthropoda</taxon>
        <taxon>Hexapoda</taxon>
        <taxon>Insecta</taxon>
        <taxon>Pterygota</taxon>
        <taxon>Neoptera</taxon>
        <taxon>Endopterygota</taxon>
        <taxon>Diptera</taxon>
        <taxon>Brachycera</taxon>
        <taxon>Muscomorpha</taxon>
        <taxon>Tephritoidea</taxon>
        <taxon>Tephritidae</taxon>
        <taxon>Bactrocera</taxon>
        <taxon>Bactrocera</taxon>
    </lineage>
</organism>
<keyword evidence="7" id="KW-1278">Translocase</keyword>
<comment type="function">
    <text evidence="12">Produces ATP from ADP in the presence of a proton gradient across the membrane.</text>
</comment>
<proteinExistence type="inferred from homology"/>
<reference evidence="14" key="1">
    <citation type="submission" date="2015-06" db="EMBL/GenBank/DDBJ databases">
        <authorList>
            <person name="Hoefler B.C."/>
            <person name="Straight P.D."/>
        </authorList>
    </citation>
    <scope>NUCLEOTIDE SEQUENCE</scope>
</reference>
<comment type="catalytic activity">
    <reaction evidence="12">
        <text>ATP + H2O + 4 H(+)(in) = ADP + phosphate + 5 H(+)(out)</text>
        <dbReference type="Rhea" id="RHEA:57720"/>
        <dbReference type="ChEBI" id="CHEBI:15377"/>
        <dbReference type="ChEBI" id="CHEBI:15378"/>
        <dbReference type="ChEBI" id="CHEBI:30616"/>
        <dbReference type="ChEBI" id="CHEBI:43474"/>
        <dbReference type="ChEBI" id="CHEBI:456216"/>
        <dbReference type="EC" id="7.1.2.2"/>
    </reaction>
</comment>
<evidence type="ECO:0000256" key="3">
    <source>
        <dbReference type="ARBA" id="ARBA00022448"/>
    </source>
</evidence>
<evidence type="ECO:0000256" key="10">
    <source>
        <dbReference type="ARBA" id="ARBA00023196"/>
    </source>
</evidence>
<evidence type="ECO:0000256" key="12">
    <source>
        <dbReference type="RuleBase" id="RU003553"/>
    </source>
</evidence>
<protein>
    <recommendedName>
        <fullName evidence="12">ATP synthase subunit beta</fullName>
        <ecNumber evidence="12">7.1.2.2</ecNumber>
    </recommendedName>
</protein>
<keyword evidence="11 12" id="KW-0066">ATP synthesis</keyword>
<evidence type="ECO:0000256" key="7">
    <source>
        <dbReference type="ARBA" id="ARBA00022967"/>
    </source>
</evidence>
<evidence type="ECO:0000259" key="13">
    <source>
        <dbReference type="SMART" id="SM00382"/>
    </source>
</evidence>
<dbReference type="EMBL" id="GDHF01017136">
    <property type="protein sequence ID" value="JAI35178.1"/>
    <property type="molecule type" value="Transcribed_RNA"/>
</dbReference>
<keyword evidence="6 12" id="KW-0067">ATP-binding</keyword>
<dbReference type="InterPro" id="IPR000194">
    <property type="entry name" value="ATPase_F1/V1/A1_a/bsu_nucl-bd"/>
</dbReference>
<dbReference type="InterPro" id="IPR050053">
    <property type="entry name" value="ATPase_alpha/beta_chains"/>
</dbReference>
<dbReference type="CDD" id="cd18115">
    <property type="entry name" value="ATP-synt_F1_beta_N"/>
    <property type="match status" value="1"/>
</dbReference>
<dbReference type="InterPro" id="IPR024034">
    <property type="entry name" value="ATPase_F1/V1_b/a_C"/>
</dbReference>
<dbReference type="GO" id="GO:0005739">
    <property type="term" value="C:mitochondrion"/>
    <property type="evidence" value="ECO:0007669"/>
    <property type="project" value="GOC"/>
</dbReference>
<dbReference type="InterPro" id="IPR004100">
    <property type="entry name" value="ATPase_F1/V1/A1_a/bsu_N"/>
</dbReference>
<name>A0A0K8V8R2_BACLA</name>
<evidence type="ECO:0000256" key="5">
    <source>
        <dbReference type="ARBA" id="ARBA00022781"/>
    </source>
</evidence>
<comment type="subcellular location">
    <subcellularLocation>
        <location evidence="1">Membrane</location>
    </subcellularLocation>
</comment>
<feature type="domain" description="AAA+ ATPase" evidence="13">
    <location>
        <begin position="250"/>
        <end position="441"/>
    </location>
</feature>
<evidence type="ECO:0000256" key="2">
    <source>
        <dbReference type="ARBA" id="ARBA00008936"/>
    </source>
</evidence>
<dbReference type="Pfam" id="PF22919">
    <property type="entry name" value="ATP-synt_VA_C"/>
    <property type="match status" value="1"/>
</dbReference>
<dbReference type="GO" id="GO:0042776">
    <property type="term" value="P:proton motive force-driven mitochondrial ATP synthesis"/>
    <property type="evidence" value="ECO:0007669"/>
    <property type="project" value="TreeGrafter"/>
</dbReference>
<dbReference type="InterPro" id="IPR027417">
    <property type="entry name" value="P-loop_NTPase"/>
</dbReference>
<dbReference type="PANTHER" id="PTHR15184:SF71">
    <property type="entry name" value="ATP SYNTHASE SUBUNIT BETA, MITOCHONDRIAL"/>
    <property type="match status" value="1"/>
</dbReference>
<dbReference type="SUPFAM" id="SSF50615">
    <property type="entry name" value="N-terminal domain of alpha and beta subunits of F1 ATP synthase"/>
    <property type="match status" value="1"/>
</dbReference>
<dbReference type="Gene3D" id="1.10.1140.10">
    <property type="entry name" value="Bovine Mitochondrial F1-atpase, Atp Synthase Beta Chain, Chain D, domain 3"/>
    <property type="match status" value="1"/>
</dbReference>
<dbReference type="InterPro" id="IPR020003">
    <property type="entry name" value="ATPase_a/bsu_AS"/>
</dbReference>
<dbReference type="CDD" id="cd01133">
    <property type="entry name" value="F1-ATPase_beta_CD"/>
    <property type="match status" value="1"/>
</dbReference>
<comment type="similarity">
    <text evidence="2">Belongs to the ATPase alpha/beta chains family.</text>
</comment>
<dbReference type="AlphaFoldDB" id="A0A0K8V8R2"/>
<dbReference type="HAMAP" id="MF_01347">
    <property type="entry name" value="ATP_synth_beta_bact"/>
    <property type="match status" value="1"/>
</dbReference>
<dbReference type="Pfam" id="PF00006">
    <property type="entry name" value="ATP-synt_ab"/>
    <property type="match status" value="1"/>
</dbReference>
<evidence type="ECO:0000256" key="1">
    <source>
        <dbReference type="ARBA" id="ARBA00004370"/>
    </source>
</evidence>
<dbReference type="InterPro" id="IPR005722">
    <property type="entry name" value="ATP_synth_F1_bsu"/>
</dbReference>
<dbReference type="NCBIfam" id="TIGR01039">
    <property type="entry name" value="atpD"/>
    <property type="match status" value="1"/>
</dbReference>
<dbReference type="InterPro" id="IPR055190">
    <property type="entry name" value="ATP-synt_VA_C"/>
</dbReference>
<gene>
    <name evidence="14" type="primary">ATPsyn-beta_12</name>
    <name evidence="14" type="ORF">c0_g1_i6</name>
</gene>
<keyword evidence="8" id="KW-0406">Ion transport</keyword>
<evidence type="ECO:0000256" key="9">
    <source>
        <dbReference type="ARBA" id="ARBA00023136"/>
    </source>
</evidence>